<dbReference type="AlphaFoldDB" id="A0A838WNW2"/>
<dbReference type="EMBL" id="JACEOR010000206">
    <property type="protein sequence ID" value="MBA4504786.1"/>
    <property type="molecule type" value="Genomic_DNA"/>
</dbReference>
<accession>A0A838WNW2</accession>
<evidence type="ECO:0000313" key="3">
    <source>
        <dbReference type="Proteomes" id="UP000580709"/>
    </source>
</evidence>
<gene>
    <name evidence="2" type="ORF">H0H28_05500</name>
</gene>
<name>A0A838WNW2_9CORY</name>
<sequence>MPRRKDTAHRPSQAHLEFVKTKDGRRVRNTAYTGPASKQKGGAAQGLAPKPATKADTDSEAQARVTTALSNMPLAYMVPGLTDHVKAGTATSFDDGSFSSAKFDKPVRIFAASGNDYYVESVHVVHHTTDLDTVRETLAESFEDIEVRKPQTETRPTDFDGRYKRLVITPDDEYVVDGGTWTSPINGSPIVSSALISLRKDDRVTVKQGERFDAKGIAQLMTSEVTKAINGS</sequence>
<dbReference type="RefSeq" id="WP_181729681.1">
    <property type="nucleotide sequence ID" value="NZ_JACEOR010000206.1"/>
</dbReference>
<keyword evidence="3" id="KW-1185">Reference proteome</keyword>
<proteinExistence type="predicted"/>
<reference evidence="2 3" key="1">
    <citation type="submission" date="2020-07" db="EMBL/GenBank/DDBJ databases">
        <authorList>
            <person name="Khare M."/>
        </authorList>
    </citation>
    <scope>NUCLEOTIDE SEQUENCE [LARGE SCALE GENOMIC DNA]</scope>
    <source>
        <strain evidence="2 3">P8776</strain>
    </source>
</reference>
<feature type="region of interest" description="Disordered" evidence="1">
    <location>
        <begin position="1"/>
        <end position="60"/>
    </location>
</feature>
<dbReference type="Proteomes" id="UP000580709">
    <property type="component" value="Unassembled WGS sequence"/>
</dbReference>
<comment type="caution">
    <text evidence="2">The sequence shown here is derived from an EMBL/GenBank/DDBJ whole genome shotgun (WGS) entry which is preliminary data.</text>
</comment>
<feature type="compositionally biased region" description="Basic and acidic residues" evidence="1">
    <location>
        <begin position="17"/>
        <end position="26"/>
    </location>
</feature>
<evidence type="ECO:0000256" key="1">
    <source>
        <dbReference type="SAM" id="MobiDB-lite"/>
    </source>
</evidence>
<protein>
    <submittedName>
        <fullName evidence="2">Uncharacterized protein</fullName>
    </submittedName>
</protein>
<evidence type="ECO:0000313" key="2">
    <source>
        <dbReference type="EMBL" id="MBA4504786.1"/>
    </source>
</evidence>
<organism evidence="2 3">
    <name type="scientific">Corynebacterium sanguinis</name>
    <dbReference type="NCBI Taxonomy" id="2594913"/>
    <lineage>
        <taxon>Bacteria</taxon>
        <taxon>Bacillati</taxon>
        <taxon>Actinomycetota</taxon>
        <taxon>Actinomycetes</taxon>
        <taxon>Mycobacteriales</taxon>
        <taxon>Corynebacteriaceae</taxon>
        <taxon>Corynebacterium</taxon>
    </lineage>
</organism>